<evidence type="ECO:0000256" key="1">
    <source>
        <dbReference type="SAM" id="MobiDB-lite"/>
    </source>
</evidence>
<keyword evidence="3" id="KW-1185">Reference proteome</keyword>
<feature type="compositionally biased region" description="Polar residues" evidence="1">
    <location>
        <begin position="219"/>
        <end position="240"/>
    </location>
</feature>
<organism evidence="2 3">
    <name type="scientific">Macrolepiota fuliginosa MF-IS2</name>
    <dbReference type="NCBI Taxonomy" id="1400762"/>
    <lineage>
        <taxon>Eukaryota</taxon>
        <taxon>Fungi</taxon>
        <taxon>Dikarya</taxon>
        <taxon>Basidiomycota</taxon>
        <taxon>Agaricomycotina</taxon>
        <taxon>Agaricomycetes</taxon>
        <taxon>Agaricomycetidae</taxon>
        <taxon>Agaricales</taxon>
        <taxon>Agaricineae</taxon>
        <taxon>Agaricaceae</taxon>
        <taxon>Macrolepiota</taxon>
    </lineage>
</organism>
<proteinExistence type="predicted"/>
<reference evidence="2" key="1">
    <citation type="submission" date="2020-11" db="EMBL/GenBank/DDBJ databases">
        <authorList>
            <consortium name="DOE Joint Genome Institute"/>
            <person name="Ahrendt S."/>
            <person name="Riley R."/>
            <person name="Andreopoulos W."/>
            <person name="Labutti K."/>
            <person name="Pangilinan J."/>
            <person name="Ruiz-Duenas F.J."/>
            <person name="Barrasa J.M."/>
            <person name="Sanchez-Garcia M."/>
            <person name="Camarero S."/>
            <person name="Miyauchi S."/>
            <person name="Serrano A."/>
            <person name="Linde D."/>
            <person name="Babiker R."/>
            <person name="Drula E."/>
            <person name="Ayuso-Fernandez I."/>
            <person name="Pacheco R."/>
            <person name="Padilla G."/>
            <person name="Ferreira P."/>
            <person name="Barriuso J."/>
            <person name="Kellner H."/>
            <person name="Castanera R."/>
            <person name="Alfaro M."/>
            <person name="Ramirez L."/>
            <person name="Pisabarro A.G."/>
            <person name="Kuo A."/>
            <person name="Tritt A."/>
            <person name="Lipzen A."/>
            <person name="He G."/>
            <person name="Yan M."/>
            <person name="Ng V."/>
            <person name="Cullen D."/>
            <person name="Martin F."/>
            <person name="Rosso M.-N."/>
            <person name="Henrissat B."/>
            <person name="Hibbett D."/>
            <person name="Martinez A.T."/>
            <person name="Grigoriev I.V."/>
        </authorList>
    </citation>
    <scope>NUCLEOTIDE SEQUENCE</scope>
    <source>
        <strain evidence="2">MF-IS2</strain>
    </source>
</reference>
<sequence>MSEQMLSRARPRAVYEDEEGVLSILDAATNDLVQLINNLDLEATPATPDLTPLRPPPLPANILDSVRSTANLKGSPLKKVQLGSDSPLKNKSPSTIHHDLKGLSSPSTIALITSLRPYAQSRGSATKMLTTPAFASNTITRSRQVPPMKERKSTKDSNKENALPRESPSKVGTWKKGHKHTMTPGPEPEPTPVFHPLRLPKARTMRVPDAFDGKATLKPSASSIFGSSTGTSKANVTKGSLSPPASLG</sequence>
<feature type="compositionally biased region" description="Polar residues" evidence="1">
    <location>
        <begin position="83"/>
        <end position="95"/>
    </location>
</feature>
<feature type="region of interest" description="Disordered" evidence="1">
    <location>
        <begin position="211"/>
        <end position="248"/>
    </location>
</feature>
<dbReference type="OrthoDB" id="2563277at2759"/>
<gene>
    <name evidence="2" type="ORF">P691DRAFT_769556</name>
</gene>
<dbReference type="EMBL" id="MU154090">
    <property type="protein sequence ID" value="KAF9439512.1"/>
    <property type="molecule type" value="Genomic_DNA"/>
</dbReference>
<accession>A0A9P5WXJ3</accession>
<name>A0A9P5WXJ3_9AGAR</name>
<evidence type="ECO:0000313" key="2">
    <source>
        <dbReference type="EMBL" id="KAF9439512.1"/>
    </source>
</evidence>
<evidence type="ECO:0000313" key="3">
    <source>
        <dbReference type="Proteomes" id="UP000807342"/>
    </source>
</evidence>
<comment type="caution">
    <text evidence="2">The sequence shown here is derived from an EMBL/GenBank/DDBJ whole genome shotgun (WGS) entry which is preliminary data.</text>
</comment>
<protein>
    <submittedName>
        <fullName evidence="2">Uncharacterized protein</fullName>
    </submittedName>
</protein>
<feature type="region of interest" description="Disordered" evidence="1">
    <location>
        <begin position="74"/>
        <end position="101"/>
    </location>
</feature>
<dbReference type="Proteomes" id="UP000807342">
    <property type="component" value="Unassembled WGS sequence"/>
</dbReference>
<feature type="region of interest" description="Disordered" evidence="1">
    <location>
        <begin position="135"/>
        <end position="196"/>
    </location>
</feature>
<feature type="compositionally biased region" description="Basic and acidic residues" evidence="1">
    <location>
        <begin position="148"/>
        <end position="163"/>
    </location>
</feature>
<dbReference type="AlphaFoldDB" id="A0A9P5WXJ3"/>